<organism evidence="6 7">
    <name type="scientific">Pseudomonas reinekei</name>
    <dbReference type="NCBI Taxonomy" id="395598"/>
    <lineage>
        <taxon>Bacteria</taxon>
        <taxon>Pseudomonadati</taxon>
        <taxon>Pseudomonadota</taxon>
        <taxon>Gammaproteobacteria</taxon>
        <taxon>Pseudomonadales</taxon>
        <taxon>Pseudomonadaceae</taxon>
        <taxon>Pseudomonas</taxon>
    </lineage>
</organism>
<feature type="domain" description="Fe-containing alcohol dehydrogenase-like C-terminal" evidence="5">
    <location>
        <begin position="172"/>
        <end position="353"/>
    </location>
</feature>
<dbReference type="GO" id="GO:0018506">
    <property type="term" value="F:maleylacetate reductase activity"/>
    <property type="evidence" value="ECO:0007669"/>
    <property type="project" value="InterPro"/>
</dbReference>
<comment type="similarity">
    <text evidence="1">Belongs to the iron-containing alcohol dehydrogenase family.</text>
</comment>
<dbReference type="RefSeq" id="WP_231977943.1">
    <property type="nucleotide sequence ID" value="NZ_LT629709.1"/>
</dbReference>
<dbReference type="AlphaFoldDB" id="A0A1H0IR95"/>
<name>A0A1H0IR95_PSERE</name>
<evidence type="ECO:0000313" key="6">
    <source>
        <dbReference type="EMBL" id="SDO33918.1"/>
    </source>
</evidence>
<dbReference type="Pfam" id="PF25137">
    <property type="entry name" value="ADH_Fe_C"/>
    <property type="match status" value="1"/>
</dbReference>
<dbReference type="PANTHER" id="PTHR11496:SF102">
    <property type="entry name" value="ALCOHOL DEHYDROGENASE 4"/>
    <property type="match status" value="1"/>
</dbReference>
<dbReference type="PANTHER" id="PTHR11496">
    <property type="entry name" value="ALCOHOL DEHYDROGENASE"/>
    <property type="match status" value="1"/>
</dbReference>
<dbReference type="CDD" id="cd08177">
    <property type="entry name" value="MAR"/>
    <property type="match status" value="1"/>
</dbReference>
<dbReference type="InterPro" id="IPR039697">
    <property type="entry name" value="Alcohol_dehydrogenase_Fe"/>
</dbReference>
<evidence type="ECO:0000256" key="2">
    <source>
        <dbReference type="ARBA" id="ARBA00023002"/>
    </source>
</evidence>
<dbReference type="InterPro" id="IPR001670">
    <property type="entry name" value="ADH_Fe/GldA"/>
</dbReference>
<evidence type="ECO:0000256" key="3">
    <source>
        <dbReference type="ARBA" id="ARBA00023027"/>
    </source>
</evidence>
<dbReference type="Gene3D" id="1.20.1090.10">
    <property type="entry name" value="Dehydroquinate synthase-like - alpha domain"/>
    <property type="match status" value="1"/>
</dbReference>
<dbReference type="InterPro" id="IPR034786">
    <property type="entry name" value="MAR"/>
</dbReference>
<dbReference type="SUPFAM" id="SSF56796">
    <property type="entry name" value="Dehydroquinate synthase-like"/>
    <property type="match status" value="1"/>
</dbReference>
<evidence type="ECO:0000256" key="1">
    <source>
        <dbReference type="ARBA" id="ARBA00007358"/>
    </source>
</evidence>
<protein>
    <submittedName>
        <fullName evidence="6">Alcohol dehydrogenase, class IV</fullName>
    </submittedName>
</protein>
<dbReference type="InterPro" id="IPR056798">
    <property type="entry name" value="ADH_Fe_C"/>
</dbReference>
<dbReference type="Proteomes" id="UP000198549">
    <property type="component" value="Chromosome I"/>
</dbReference>
<proteinExistence type="inferred from homology"/>
<dbReference type="GO" id="GO:0046872">
    <property type="term" value="F:metal ion binding"/>
    <property type="evidence" value="ECO:0007669"/>
    <property type="project" value="InterPro"/>
</dbReference>
<feature type="domain" description="Alcohol dehydrogenase iron-type/glycerol dehydrogenase GldA" evidence="4">
    <location>
        <begin position="17"/>
        <end position="159"/>
    </location>
</feature>
<sequence length="359" mass="38028">MENTNQLATPFVYTSAPSRVVFGTGTLSRLAQEIELLGLKRVLIVGTQNQRSQMEALKEVIGANAVALFDGAAMHTPVAVTEQAMAIVAQLDIDGVVGLGGGSSIGLSKAIAFRTGLPQIVVPTTYSGSEMTAILGETQDGLKITKSDPRIRPETVIYDVELTTTLPVDISVTSGMNAIAHAVEALYAHDTNPVIAALAEEGVRSLAAALPKLAKSPDNISAREQALYGSWLCGICLGSTAMAIHHKLCHTLGGTFDLPHAPTHTALLPHALAYNAGHAPQAIERLKRALNHDNPAVALFDLAQSLGAEMSLKNLGMPEEGIDRATDLAFKNVYPNPRRLEPEGVRQVISDAWNGKRPA</sequence>
<keyword evidence="3" id="KW-0520">NAD</keyword>
<dbReference type="Gene3D" id="3.40.50.1970">
    <property type="match status" value="1"/>
</dbReference>
<keyword evidence="2" id="KW-0560">Oxidoreductase</keyword>
<evidence type="ECO:0000259" key="5">
    <source>
        <dbReference type="Pfam" id="PF25137"/>
    </source>
</evidence>
<dbReference type="GO" id="GO:0004022">
    <property type="term" value="F:alcohol dehydrogenase (NAD+) activity"/>
    <property type="evidence" value="ECO:0007669"/>
    <property type="project" value="TreeGrafter"/>
</dbReference>
<reference evidence="6 7" key="1">
    <citation type="submission" date="2016-10" db="EMBL/GenBank/DDBJ databases">
        <authorList>
            <person name="de Groot N.N."/>
        </authorList>
    </citation>
    <scope>NUCLEOTIDE SEQUENCE [LARGE SCALE GENOMIC DNA]</scope>
    <source>
        <strain evidence="6 7">BS3776</strain>
    </source>
</reference>
<accession>A0A1H0IR95</accession>
<evidence type="ECO:0000313" key="7">
    <source>
        <dbReference type="Proteomes" id="UP000198549"/>
    </source>
</evidence>
<evidence type="ECO:0000259" key="4">
    <source>
        <dbReference type="Pfam" id="PF00465"/>
    </source>
</evidence>
<dbReference type="Pfam" id="PF00465">
    <property type="entry name" value="Fe-ADH"/>
    <property type="match status" value="1"/>
</dbReference>
<dbReference type="EMBL" id="LT629709">
    <property type="protein sequence ID" value="SDO33918.1"/>
    <property type="molecule type" value="Genomic_DNA"/>
</dbReference>
<gene>
    <name evidence="6" type="ORF">SAMN04490202_0623</name>
</gene>